<keyword evidence="4" id="KW-1185">Reference proteome</keyword>
<evidence type="ECO:0000256" key="1">
    <source>
        <dbReference type="SAM" id="MobiDB-lite"/>
    </source>
</evidence>
<evidence type="ECO:0000313" key="4">
    <source>
        <dbReference type="Proteomes" id="UP000249829"/>
    </source>
</evidence>
<dbReference type="AlphaFoldDB" id="A0A2V5HR23"/>
<name>A0A2V5HR23_ASPV1</name>
<dbReference type="EMBL" id="KZ825213">
    <property type="protein sequence ID" value="PYI14367.1"/>
    <property type="molecule type" value="Genomic_DNA"/>
</dbReference>
<protein>
    <submittedName>
        <fullName evidence="3">Uncharacterized protein</fullName>
    </submittedName>
</protein>
<keyword evidence="2" id="KW-0472">Membrane</keyword>
<accession>A0A2V5HR23</accession>
<evidence type="ECO:0000313" key="3">
    <source>
        <dbReference type="EMBL" id="PYI14367.1"/>
    </source>
</evidence>
<dbReference type="Proteomes" id="UP000249829">
    <property type="component" value="Unassembled WGS sequence"/>
</dbReference>
<feature type="region of interest" description="Disordered" evidence="1">
    <location>
        <begin position="112"/>
        <end position="153"/>
    </location>
</feature>
<feature type="compositionally biased region" description="Low complexity" evidence="1">
    <location>
        <begin position="143"/>
        <end position="153"/>
    </location>
</feature>
<gene>
    <name evidence="3" type="ORF">BO99DRAFT_24110</name>
</gene>
<feature type="transmembrane region" description="Helical" evidence="2">
    <location>
        <begin position="26"/>
        <end position="48"/>
    </location>
</feature>
<reference evidence="3 4" key="1">
    <citation type="submission" date="2018-02" db="EMBL/GenBank/DDBJ databases">
        <title>The genomes of Aspergillus section Nigri reveals drivers in fungal speciation.</title>
        <authorList>
            <consortium name="DOE Joint Genome Institute"/>
            <person name="Vesth T.C."/>
            <person name="Nybo J."/>
            <person name="Theobald S."/>
            <person name="Brandl J."/>
            <person name="Frisvad J.C."/>
            <person name="Nielsen K.F."/>
            <person name="Lyhne E.K."/>
            <person name="Kogle M.E."/>
            <person name="Kuo A."/>
            <person name="Riley R."/>
            <person name="Clum A."/>
            <person name="Nolan M."/>
            <person name="Lipzen A."/>
            <person name="Salamov A."/>
            <person name="Henrissat B."/>
            <person name="Wiebenga A."/>
            <person name="De vries R.P."/>
            <person name="Grigoriev I.V."/>
            <person name="Mortensen U.H."/>
            <person name="Andersen M.R."/>
            <person name="Baker S.E."/>
        </authorList>
    </citation>
    <scope>NUCLEOTIDE SEQUENCE [LARGE SCALE GENOMIC DNA]</scope>
    <source>
        <strain evidence="3 4">CBS 115571</strain>
    </source>
</reference>
<keyword evidence="2" id="KW-1133">Transmembrane helix</keyword>
<keyword evidence="2" id="KW-0812">Transmembrane</keyword>
<proteinExistence type="predicted"/>
<evidence type="ECO:0000256" key="2">
    <source>
        <dbReference type="SAM" id="Phobius"/>
    </source>
</evidence>
<organism evidence="3 4">
    <name type="scientific">Aspergillus violaceofuscus (strain CBS 115571)</name>
    <dbReference type="NCBI Taxonomy" id="1450538"/>
    <lineage>
        <taxon>Eukaryota</taxon>
        <taxon>Fungi</taxon>
        <taxon>Dikarya</taxon>
        <taxon>Ascomycota</taxon>
        <taxon>Pezizomycotina</taxon>
        <taxon>Eurotiomycetes</taxon>
        <taxon>Eurotiomycetidae</taxon>
        <taxon>Eurotiales</taxon>
        <taxon>Aspergillaceae</taxon>
        <taxon>Aspergillus</taxon>
    </lineage>
</organism>
<sequence>MDCSIFHLSLPPPTFCRSSCLHFFTITLSVCRCFSCLLFCLFLCYLSIISPLPSLLPFNSSVSDTSVSIYNPHHTATTPCTNSWLFSHILSSSLRSDCCRPCCRVKAPLPSPHHSRAGTGSGTGSGTASPIQVSGAKPVSSVTTHTTHTTHTQ</sequence>